<feature type="region of interest" description="Disordered" evidence="1">
    <location>
        <begin position="1"/>
        <end position="56"/>
    </location>
</feature>
<organism evidence="2 3">
    <name type="scientific">Aphanomyces euteiches</name>
    <dbReference type="NCBI Taxonomy" id="100861"/>
    <lineage>
        <taxon>Eukaryota</taxon>
        <taxon>Sar</taxon>
        <taxon>Stramenopiles</taxon>
        <taxon>Oomycota</taxon>
        <taxon>Saprolegniomycetes</taxon>
        <taxon>Saprolegniales</taxon>
        <taxon>Verrucalvaceae</taxon>
        <taxon>Aphanomyces</taxon>
    </lineage>
</organism>
<evidence type="ECO:0000256" key="1">
    <source>
        <dbReference type="SAM" id="MobiDB-lite"/>
    </source>
</evidence>
<feature type="compositionally biased region" description="Basic and acidic residues" evidence="1">
    <location>
        <begin position="38"/>
        <end position="51"/>
    </location>
</feature>
<dbReference type="Proteomes" id="UP000481153">
    <property type="component" value="Unassembled WGS sequence"/>
</dbReference>
<comment type="caution">
    <text evidence="2">The sequence shown here is derived from an EMBL/GenBank/DDBJ whole genome shotgun (WGS) entry which is preliminary data.</text>
</comment>
<keyword evidence="3" id="KW-1185">Reference proteome</keyword>
<dbReference type="EMBL" id="VJMJ01000184">
    <property type="protein sequence ID" value="KAF0727964.1"/>
    <property type="molecule type" value="Genomic_DNA"/>
</dbReference>
<evidence type="ECO:0000313" key="3">
    <source>
        <dbReference type="Proteomes" id="UP000481153"/>
    </source>
</evidence>
<gene>
    <name evidence="2" type="ORF">Ae201684_014075</name>
</gene>
<proteinExistence type="predicted"/>
<evidence type="ECO:0000313" key="2">
    <source>
        <dbReference type="EMBL" id="KAF0727964.1"/>
    </source>
</evidence>
<dbReference type="VEuPathDB" id="FungiDB:AeMF1_017344"/>
<name>A0A6G0WKY3_9STRA</name>
<sequence>MDAAEDWLSVPPTHGLISSSNKVKEVDSKRGRSNSSTKDADSKQRQIEEKPSLTGNQMIVVPAPTVDIQEPNRRESMAINSINQTIKTLDLKLVEKKLQKRKFYLRDASLSDWEAFFTSEDQQLKSKNMEWMEGKIFIVELPSLQHDEFVAELYSVLRDATHTGTKFLRIALAAYQTNVRRLEPDLCLLPHRVLGQPPYNVQLPPGVDWDDFHTVKWEVAWSKTWADLDWKANQWATAGTVIYIICIKLEPPNLVNCSYKVHHVVNHGVNMPAMVPISIAAPKAVVHLDSRLVLQLPAISPLPPNFAPQLDIDLFAPLAVLLANLPPATAAI</sequence>
<protein>
    <submittedName>
        <fullName evidence="2">Uncharacterized protein</fullName>
    </submittedName>
</protein>
<dbReference type="AlphaFoldDB" id="A0A6G0WKY3"/>
<reference evidence="2 3" key="1">
    <citation type="submission" date="2019-07" db="EMBL/GenBank/DDBJ databases">
        <title>Genomics analysis of Aphanomyces spp. identifies a new class of oomycete effector associated with host adaptation.</title>
        <authorList>
            <person name="Gaulin E."/>
        </authorList>
    </citation>
    <scope>NUCLEOTIDE SEQUENCE [LARGE SCALE GENOMIC DNA]</scope>
    <source>
        <strain evidence="2 3">ATCC 201684</strain>
    </source>
</reference>
<accession>A0A6G0WKY3</accession>